<keyword evidence="1" id="KW-0378">Hydrolase</keyword>
<gene>
    <name evidence="1" type="ORF">JDP02_08015</name>
</gene>
<dbReference type="PANTHER" id="PTHR10000">
    <property type="entry name" value="PHOSPHOSERINE PHOSPHATASE"/>
    <property type="match status" value="1"/>
</dbReference>
<dbReference type="AlphaFoldDB" id="A0A8I1L893"/>
<dbReference type="SUPFAM" id="SSF56784">
    <property type="entry name" value="HAD-like"/>
    <property type="match status" value="1"/>
</dbReference>
<dbReference type="InterPro" id="IPR023214">
    <property type="entry name" value="HAD_sf"/>
</dbReference>
<reference evidence="1 2" key="1">
    <citation type="submission" date="2020-12" db="EMBL/GenBank/DDBJ databases">
        <title>Draft genome sequence of the commensal strain Corynebacterium tuberculostearicum MFP09/CIP 102622 isolated from human skin.</title>
        <authorList>
            <person name="Boukerb A.M."/>
            <person name="Janvier X."/>
            <person name="Feuilloley M.G.J."/>
            <person name="Groboillot A."/>
        </authorList>
    </citation>
    <scope>NUCLEOTIDE SEQUENCE [LARGE SCALE GENOMIC DNA]</scope>
    <source>
        <strain evidence="1 2">CIP 102622</strain>
    </source>
</reference>
<dbReference type="NCBIfam" id="TIGR01484">
    <property type="entry name" value="HAD-SF-IIB"/>
    <property type="match status" value="1"/>
</dbReference>
<dbReference type="Gene3D" id="3.30.1240.10">
    <property type="match status" value="1"/>
</dbReference>
<organism evidence="1 2">
    <name type="scientific">Corynebacterium tuberculostearicum</name>
    <dbReference type="NCBI Taxonomy" id="38304"/>
    <lineage>
        <taxon>Bacteria</taxon>
        <taxon>Bacillati</taxon>
        <taxon>Actinomycetota</taxon>
        <taxon>Actinomycetes</taxon>
        <taxon>Mycobacteriales</taxon>
        <taxon>Corynebacteriaceae</taxon>
        <taxon>Corynebacterium</taxon>
    </lineage>
</organism>
<dbReference type="GO" id="GO:0000287">
    <property type="term" value="F:magnesium ion binding"/>
    <property type="evidence" value="ECO:0007669"/>
    <property type="project" value="TreeGrafter"/>
</dbReference>
<dbReference type="NCBIfam" id="TIGR00099">
    <property type="entry name" value="Cof-subfamily"/>
    <property type="match status" value="1"/>
</dbReference>
<accession>A0A8I1L893</accession>
<evidence type="ECO:0000313" key="2">
    <source>
        <dbReference type="Proteomes" id="UP000603369"/>
    </source>
</evidence>
<dbReference type="Gene3D" id="3.40.50.1000">
    <property type="entry name" value="HAD superfamily/HAD-like"/>
    <property type="match status" value="1"/>
</dbReference>
<dbReference type="InterPro" id="IPR000150">
    <property type="entry name" value="Cof"/>
</dbReference>
<dbReference type="InterPro" id="IPR036412">
    <property type="entry name" value="HAD-like_sf"/>
</dbReference>
<dbReference type="RefSeq" id="WP_005323743.1">
    <property type="nucleotide sequence ID" value="NZ_CP175764.1"/>
</dbReference>
<comment type="caution">
    <text evidence="1">The sequence shown here is derived from an EMBL/GenBank/DDBJ whole genome shotgun (WGS) entry which is preliminary data.</text>
</comment>
<sequence>MHLSTISQFTDRFGILLPQLIALDMDGTLLDGNGQLPPDFAAISTRAHQLGVTLVPASGRQLATLQEMFPHEDTFIAENGSVVVHDNRVISATTLPSAAVRAAMAALQSVETPHTVVLCTPDTAYVHKGADEQARAEIAKYYRSVEWVDDLDALLDADIIKIAAYCADGSEKHLHQPLLAAVPEHNIAISGAVWLDVMAAGVNKGVALQTMAELLSVPMSRTAAFGDFLNDYELLREAGTAIAMENAHPKLKEIADRIAPPNTEYGVMTVLRQLFDSEES</sequence>
<dbReference type="PANTHER" id="PTHR10000:SF53">
    <property type="entry name" value="5-AMINO-6-(5-PHOSPHO-D-RIBITYLAMINO)URACIL PHOSPHATASE YBJI-RELATED"/>
    <property type="match status" value="1"/>
</dbReference>
<evidence type="ECO:0000313" key="1">
    <source>
        <dbReference type="EMBL" id="MBK3428451.1"/>
    </source>
</evidence>
<dbReference type="SFLD" id="SFLDS00003">
    <property type="entry name" value="Haloacid_Dehalogenase"/>
    <property type="match status" value="1"/>
</dbReference>
<keyword evidence="2" id="KW-1185">Reference proteome</keyword>
<dbReference type="GO" id="GO:0016791">
    <property type="term" value="F:phosphatase activity"/>
    <property type="evidence" value="ECO:0007669"/>
    <property type="project" value="TreeGrafter"/>
</dbReference>
<dbReference type="SFLD" id="SFLDG01140">
    <property type="entry name" value="C2.B:_Phosphomannomutase_and_P"/>
    <property type="match status" value="1"/>
</dbReference>
<protein>
    <submittedName>
        <fullName evidence="1">Cof-type HAD-IIB family hydrolase</fullName>
    </submittedName>
</protein>
<dbReference type="InterPro" id="IPR006379">
    <property type="entry name" value="HAD-SF_hydro_IIB"/>
</dbReference>
<dbReference type="Proteomes" id="UP000603369">
    <property type="component" value="Unassembled WGS sequence"/>
</dbReference>
<name>A0A8I1L893_9CORY</name>
<dbReference type="EMBL" id="JAEHFL010000011">
    <property type="protein sequence ID" value="MBK3428451.1"/>
    <property type="molecule type" value="Genomic_DNA"/>
</dbReference>
<dbReference type="GO" id="GO:0005829">
    <property type="term" value="C:cytosol"/>
    <property type="evidence" value="ECO:0007669"/>
    <property type="project" value="TreeGrafter"/>
</dbReference>
<proteinExistence type="predicted"/>
<dbReference type="Pfam" id="PF08282">
    <property type="entry name" value="Hydrolase_3"/>
    <property type="match status" value="1"/>
</dbReference>